<dbReference type="InterPro" id="IPR008969">
    <property type="entry name" value="CarboxyPept-like_regulatory"/>
</dbReference>
<dbReference type="AlphaFoldDB" id="A0A5R9KT10"/>
<dbReference type="InterPro" id="IPR000531">
    <property type="entry name" value="Beta-barrel_TonB"/>
</dbReference>
<evidence type="ECO:0000313" key="15">
    <source>
        <dbReference type="Proteomes" id="UP000306402"/>
    </source>
</evidence>
<dbReference type="InterPro" id="IPR012910">
    <property type="entry name" value="Plug_dom"/>
</dbReference>
<feature type="domain" description="TonB-dependent receptor plug" evidence="13">
    <location>
        <begin position="117"/>
        <end position="224"/>
    </location>
</feature>
<evidence type="ECO:0000256" key="7">
    <source>
        <dbReference type="ARBA" id="ARBA00023237"/>
    </source>
</evidence>
<dbReference type="OrthoDB" id="9768177at2"/>
<dbReference type="Pfam" id="PF07715">
    <property type="entry name" value="Plug"/>
    <property type="match status" value="1"/>
</dbReference>
<feature type="chain" id="PRO_5024402866" evidence="11">
    <location>
        <begin position="22"/>
        <end position="1051"/>
    </location>
</feature>
<dbReference type="RefSeq" id="WP_138367517.1">
    <property type="nucleotide sequence ID" value="NZ_VCEJ01000005.1"/>
</dbReference>
<protein>
    <submittedName>
        <fullName evidence="14">SusC/RagA family TonB-linked outer membrane protein</fullName>
    </submittedName>
</protein>
<keyword evidence="11" id="KW-0732">Signal</keyword>
<evidence type="ECO:0000256" key="8">
    <source>
        <dbReference type="PROSITE-ProRule" id="PRU01360"/>
    </source>
</evidence>
<dbReference type="EMBL" id="VCEJ01000005">
    <property type="protein sequence ID" value="TLU99226.1"/>
    <property type="molecule type" value="Genomic_DNA"/>
</dbReference>
<dbReference type="Proteomes" id="UP000306402">
    <property type="component" value="Unassembled WGS sequence"/>
</dbReference>
<evidence type="ECO:0000256" key="6">
    <source>
        <dbReference type="ARBA" id="ARBA00023136"/>
    </source>
</evidence>
<dbReference type="NCBIfam" id="TIGR04056">
    <property type="entry name" value="OMP_RagA_SusC"/>
    <property type="match status" value="1"/>
</dbReference>
<evidence type="ECO:0000256" key="2">
    <source>
        <dbReference type="ARBA" id="ARBA00022448"/>
    </source>
</evidence>
<comment type="subcellular location">
    <subcellularLocation>
        <location evidence="1 8">Cell outer membrane</location>
        <topology evidence="1 8">Multi-pass membrane protein</topology>
    </subcellularLocation>
</comment>
<dbReference type="InterPro" id="IPR023996">
    <property type="entry name" value="TonB-dep_OMP_SusC/RagA"/>
</dbReference>
<evidence type="ECO:0000256" key="11">
    <source>
        <dbReference type="SAM" id="SignalP"/>
    </source>
</evidence>
<evidence type="ECO:0000259" key="12">
    <source>
        <dbReference type="Pfam" id="PF00593"/>
    </source>
</evidence>
<evidence type="ECO:0000259" key="13">
    <source>
        <dbReference type="Pfam" id="PF07715"/>
    </source>
</evidence>
<proteinExistence type="inferred from homology"/>
<accession>A0A5R9KT10</accession>
<evidence type="ECO:0000313" key="14">
    <source>
        <dbReference type="EMBL" id="TLU99226.1"/>
    </source>
</evidence>
<keyword evidence="7 8" id="KW-0998">Cell outer membrane</keyword>
<evidence type="ECO:0000256" key="4">
    <source>
        <dbReference type="ARBA" id="ARBA00022692"/>
    </source>
</evidence>
<evidence type="ECO:0000256" key="3">
    <source>
        <dbReference type="ARBA" id="ARBA00022452"/>
    </source>
</evidence>
<feature type="region of interest" description="Disordered" evidence="10">
    <location>
        <begin position="258"/>
        <end position="281"/>
    </location>
</feature>
<evidence type="ECO:0000256" key="5">
    <source>
        <dbReference type="ARBA" id="ARBA00023077"/>
    </source>
</evidence>
<dbReference type="Pfam" id="PF00593">
    <property type="entry name" value="TonB_dep_Rec_b-barrel"/>
    <property type="match status" value="1"/>
</dbReference>
<comment type="caution">
    <text evidence="14">The sequence shown here is derived from an EMBL/GenBank/DDBJ whole genome shotgun (WGS) entry which is preliminary data.</text>
</comment>
<dbReference type="SUPFAM" id="SSF56935">
    <property type="entry name" value="Porins"/>
    <property type="match status" value="1"/>
</dbReference>
<dbReference type="InterPro" id="IPR039426">
    <property type="entry name" value="TonB-dep_rcpt-like"/>
</dbReference>
<reference evidence="14 15" key="1">
    <citation type="submission" date="2019-05" db="EMBL/GenBank/DDBJ databases">
        <authorList>
            <person name="Qu J.-H."/>
        </authorList>
    </citation>
    <scope>NUCLEOTIDE SEQUENCE [LARGE SCALE GENOMIC DNA]</scope>
    <source>
        <strain evidence="14 15">T17</strain>
    </source>
</reference>
<dbReference type="Pfam" id="PF13715">
    <property type="entry name" value="CarbopepD_reg_2"/>
    <property type="match status" value="1"/>
</dbReference>
<gene>
    <name evidence="14" type="ORF">FEN17_21885</name>
</gene>
<dbReference type="GO" id="GO:0009279">
    <property type="term" value="C:cell outer membrane"/>
    <property type="evidence" value="ECO:0007669"/>
    <property type="project" value="UniProtKB-SubCell"/>
</dbReference>
<dbReference type="InterPro" id="IPR036942">
    <property type="entry name" value="Beta-barrel_TonB_sf"/>
</dbReference>
<keyword evidence="4 8" id="KW-0812">Transmembrane</keyword>
<name>A0A5R9KT10_9BACT</name>
<dbReference type="Gene3D" id="2.40.170.20">
    <property type="entry name" value="TonB-dependent receptor, beta-barrel domain"/>
    <property type="match status" value="1"/>
</dbReference>
<keyword evidence="2 8" id="KW-0813">Transport</keyword>
<feature type="signal peptide" evidence="11">
    <location>
        <begin position="1"/>
        <end position="21"/>
    </location>
</feature>
<dbReference type="Gene3D" id="2.170.130.10">
    <property type="entry name" value="TonB-dependent receptor, plug domain"/>
    <property type="match status" value="1"/>
</dbReference>
<evidence type="ECO:0000256" key="9">
    <source>
        <dbReference type="RuleBase" id="RU003357"/>
    </source>
</evidence>
<dbReference type="Gene3D" id="2.60.40.1120">
    <property type="entry name" value="Carboxypeptidase-like, regulatory domain"/>
    <property type="match status" value="1"/>
</dbReference>
<keyword evidence="15" id="KW-1185">Reference proteome</keyword>
<keyword evidence="3 8" id="KW-1134">Transmembrane beta strand</keyword>
<feature type="domain" description="TonB-dependent receptor-like beta-barrel" evidence="12">
    <location>
        <begin position="408"/>
        <end position="982"/>
    </location>
</feature>
<organism evidence="14 15">
    <name type="scientific">Dyadobacter luticola</name>
    <dbReference type="NCBI Taxonomy" id="1979387"/>
    <lineage>
        <taxon>Bacteria</taxon>
        <taxon>Pseudomonadati</taxon>
        <taxon>Bacteroidota</taxon>
        <taxon>Cytophagia</taxon>
        <taxon>Cytophagales</taxon>
        <taxon>Spirosomataceae</taxon>
        <taxon>Dyadobacter</taxon>
    </lineage>
</organism>
<keyword evidence="6 8" id="KW-0472">Membrane</keyword>
<evidence type="ECO:0000256" key="10">
    <source>
        <dbReference type="SAM" id="MobiDB-lite"/>
    </source>
</evidence>
<dbReference type="SUPFAM" id="SSF49464">
    <property type="entry name" value="Carboxypeptidase regulatory domain-like"/>
    <property type="match status" value="1"/>
</dbReference>
<keyword evidence="5 9" id="KW-0798">TonB box</keyword>
<dbReference type="PROSITE" id="PS52016">
    <property type="entry name" value="TONB_DEPENDENT_REC_3"/>
    <property type="match status" value="1"/>
</dbReference>
<dbReference type="InterPro" id="IPR037066">
    <property type="entry name" value="Plug_dom_sf"/>
</dbReference>
<sequence>MKKHLLPFLGGLLLLCSQLYAQSREVTGTVTSKDDGSLLPGVSIRLAGTSTGALTNDKGEYTINARAGQTLTFSFVGFLNQEVKVPESGPLDVALSLDELALNEVVITAGGLTAQRRELGNQATTVKAQDIVQGKPISVAASLAGRVPGLLVMGVSSGVNPNYRLVLRGNRSLTGNNQALVVIDNIISTTDILGNINPEDIDDIQVLNGAGAAALYGSDASNGALIVTTKKGKSGKTEFKVSNTTTLERVSFLPQLQNGFGSGTTPDDVPEYTPYENQQYGPAYDGSSVEIGKPLQDGSIQHVPYSTKNFREDFWNTGIANQTDLSVTSGDEKGTFYLSGQYFNQRSTVPYDKYKRYSLRANIVRHIYKNLTASFNTNFIANRTDQSSQTGTAYQNLLMSPGQVDVTKYEDWKNNPFANPNGYFNEYYQNPYFTLANNRLADRSDYLQGNMELKWNPIKPLTLTYRVGISTRNLSGKVTTGKFIYSDYTKSISGSSKTDIAGSVADYSGFTTQLVNDFLAEYRTNLNADFNLNVVLGTTVRENSTKAMAIAANGLVIDGLYNVGNSLSNPTAIESNYKARQIGVYGEARLGFKEYLYLHVTGRNDWRSILAKENRSFFYPSADISFIASDAIPALTNSNFLESLKLRAGYSKVGQVNLGASRTFGQVPLSNLGAYALNSTFSQAFGYPYSSGAGFTLDNTLVSANLKPEITTGLEGGVDFELAKLGIGGSLTYYKTNTVDQTITVLIPNSTGYGFLTTNVGEVQNNGIEATLHITPIKTSSGLQVDLSANYTHNTNKVISLSDQSQELVLSSSGTAARVLAKVGSPFPLLQTTRYNRDDNGRIIVDSKTGYPSTNGTFFDAGITNPPHILGLNGGLKYKKLRFNVLFEYRNGHYIYNAISTGYDFSGAGVRTGWYNRDRFVIPNSSYQDSEGNYVANTNIAVRSGGADFWTDGTRNTGIGENYANSAGFWKLREMSVGFDFPSSLLSATKVIKAASLSIQGRNLFIWVPKSNLYTDPEYSSNGADSNAVGFTTLGQTPPARYFGGTLSLTF</sequence>
<evidence type="ECO:0000256" key="1">
    <source>
        <dbReference type="ARBA" id="ARBA00004571"/>
    </source>
</evidence>
<comment type="similarity">
    <text evidence="8 9">Belongs to the TonB-dependent receptor family.</text>
</comment>